<sequence length="86" mass="9774">MQNLQRQATIIRRLQHFHPERISDVSTPNQHMLNRLLASLPTPNQLNKFELFQIVKLMNNLLQLDTVPEVTVTADAPQSLAGSLAF</sequence>
<proteinExistence type="predicted"/>
<dbReference type="EMBL" id="SODV01000001">
    <property type="protein sequence ID" value="TDX00469.1"/>
    <property type="molecule type" value="Genomic_DNA"/>
</dbReference>
<reference evidence="1 2" key="1">
    <citation type="submission" date="2019-03" db="EMBL/GenBank/DDBJ databases">
        <title>Genomic Encyclopedia of Type Strains, Phase IV (KMG-IV): sequencing the most valuable type-strain genomes for metagenomic binning, comparative biology and taxonomic classification.</title>
        <authorList>
            <person name="Goeker M."/>
        </authorList>
    </citation>
    <scope>NUCLEOTIDE SEQUENCE [LARGE SCALE GENOMIC DNA]</scope>
    <source>
        <strain evidence="1 2">DSM 100059</strain>
    </source>
</reference>
<dbReference type="AlphaFoldDB" id="A0A4R8DR78"/>
<comment type="caution">
    <text evidence="1">The sequence shown here is derived from an EMBL/GenBank/DDBJ whole genome shotgun (WGS) entry which is preliminary data.</text>
</comment>
<protein>
    <submittedName>
        <fullName evidence="1">Uncharacterized protein</fullName>
    </submittedName>
</protein>
<evidence type="ECO:0000313" key="2">
    <source>
        <dbReference type="Proteomes" id="UP000294498"/>
    </source>
</evidence>
<keyword evidence="2" id="KW-1185">Reference proteome</keyword>
<accession>A0A4R8DR78</accession>
<organism evidence="1 2">
    <name type="scientific">Dinghuibacter silviterrae</name>
    <dbReference type="NCBI Taxonomy" id="1539049"/>
    <lineage>
        <taxon>Bacteria</taxon>
        <taxon>Pseudomonadati</taxon>
        <taxon>Bacteroidota</taxon>
        <taxon>Chitinophagia</taxon>
        <taxon>Chitinophagales</taxon>
        <taxon>Chitinophagaceae</taxon>
        <taxon>Dinghuibacter</taxon>
    </lineage>
</organism>
<dbReference type="Proteomes" id="UP000294498">
    <property type="component" value="Unassembled WGS sequence"/>
</dbReference>
<name>A0A4R8DR78_9BACT</name>
<evidence type="ECO:0000313" key="1">
    <source>
        <dbReference type="EMBL" id="TDX00469.1"/>
    </source>
</evidence>
<gene>
    <name evidence="1" type="ORF">EDB95_1494</name>
</gene>